<accession>T0BUU8</accession>
<evidence type="ECO:0000313" key="2">
    <source>
        <dbReference type="Proteomes" id="UP000829401"/>
    </source>
</evidence>
<gene>
    <name evidence="1" type="ORF">K1I37_21040</name>
</gene>
<protein>
    <submittedName>
        <fullName evidence="1">PcfJ domain-containing protein</fullName>
    </submittedName>
</protein>
<dbReference type="InterPro" id="IPR025586">
    <property type="entry name" value="PcfJ"/>
</dbReference>
<organism evidence="1 2">
    <name type="scientific">Alicyclobacillus acidoterrestris (strain ATCC 49025 / DSM 3922 / CIP 106132 / NCIMB 13137 / GD3B)</name>
    <dbReference type="NCBI Taxonomy" id="1356854"/>
    <lineage>
        <taxon>Bacteria</taxon>
        <taxon>Bacillati</taxon>
        <taxon>Bacillota</taxon>
        <taxon>Bacilli</taxon>
        <taxon>Bacillales</taxon>
        <taxon>Alicyclobacillaceae</taxon>
        <taxon>Alicyclobacillus</taxon>
    </lineage>
</organism>
<dbReference type="OrthoDB" id="1802755at2"/>
<dbReference type="Pfam" id="PF14284">
    <property type="entry name" value="PcfJ"/>
    <property type="match status" value="1"/>
</dbReference>
<name>T0BUU8_ALIAG</name>
<proteinExistence type="predicted"/>
<keyword evidence="2" id="KW-1185">Reference proteome</keyword>
<geneLocation type="plasmid" evidence="2">
    <name>pDSM3922.1</name>
</geneLocation>
<keyword evidence="1" id="KW-0614">Plasmid</keyword>
<evidence type="ECO:0000313" key="1">
    <source>
        <dbReference type="EMBL" id="UNO51065.1"/>
    </source>
</evidence>
<dbReference type="KEGG" id="aaco:K1I37_21040"/>
<dbReference type="Proteomes" id="UP000829401">
    <property type="component" value="Plasmid pDSM3922.1"/>
</dbReference>
<dbReference type="STRING" id="1356854.N007_04730"/>
<dbReference type="AlphaFoldDB" id="T0BUU8"/>
<dbReference type="RefSeq" id="WP_021295993.1">
    <property type="nucleotide sequence ID" value="NZ_AURB01000122.1"/>
</dbReference>
<reference evidence="2" key="1">
    <citation type="journal article" date="2022" name="G3 (Bethesda)">
        <title>Unveiling the complete genome sequence of Alicyclobacillus acidoterrestris DSM 3922T, a taint-producing strain.</title>
        <authorList>
            <person name="Leonardo I.C."/>
            <person name="Barreto Crespo M.T."/>
            <person name="Gaspar F.B."/>
        </authorList>
    </citation>
    <scope>NUCLEOTIDE SEQUENCE [LARGE SCALE GENOMIC DNA]</scope>
    <source>
        <strain evidence="2">DSM 3922</strain>
    </source>
</reference>
<accession>A0A9E6ZV45</accession>
<dbReference type="EMBL" id="CP080468">
    <property type="protein sequence ID" value="UNO51065.1"/>
    <property type="molecule type" value="Genomic_DNA"/>
</dbReference>
<sequence length="517" mass="60937">MEFNEAIKHFPKKISKSLCNYARDTVFKESRYLFVWRVGKVQMAYCTHCKVEYPLGLGGAYFKHNEKTDCLNCHSKCTVKQNGRGRSRLVDYAYIVWYEKSRLNKNVVVARAFYAQRDYSGDYRETETQFTTCAWYVFEPGRGGTEFRNEWNGKTRKMRNVGSYVEQRMYNYYFGIIKPAFCSTGSIKRAVKGTPLQYSMWQEYDDETFDFVKFFNIAAKYPCVEYLTKMGLKTLVSAKMLGHQTYRAIYWRGKNPQQVLRMPKTDILRLLELPNVLPKTLHSYHFWRKQGFEVTPEQAFSLQDITEDRIWQYLTEKKIAEPIMVAKYILKQMRREDAPERYSRATSVLIDWQDTLRMSKELGMDLGAPHVLFPTSLRQTHDKLMQRVKIKRDEEINRRIALRVQELMCYAYSDDRFFIRPAKSSNELFEEGKTLNHCVGGYSDQYASGICDLYVLRSVTEPEKPFVTVEVSDNAIRQARGYKNCDPQPEVKEFLKRFARLLKKESKQRNKPKSRVA</sequence>
<dbReference type="eggNOG" id="ENOG502ZA9Z">
    <property type="taxonomic scope" value="Bacteria"/>
</dbReference>